<proteinExistence type="predicted"/>
<evidence type="ECO:0000313" key="1">
    <source>
        <dbReference type="EMBL" id="PPQ89862.1"/>
    </source>
</evidence>
<dbReference type="OrthoDB" id="2124139at2759"/>
<dbReference type="AlphaFoldDB" id="A0A409XGI1"/>
<gene>
    <name evidence="1" type="ORF">CVT25_004760</name>
</gene>
<protein>
    <submittedName>
        <fullName evidence="1">Uncharacterized protein</fullName>
    </submittedName>
</protein>
<sequence length="210" mass="23901">MAPLSTFLLPLPSNGPPTGYSWEGHDMSVLSTTTAFNTGIDERDIFLGKRRCVVCGESADAMLQYCYVIKDKELETVQKFVLVNHSNHPILAEFHGKAIALDIKDHHAPFPSLFILHEMRVHGIHPFQTINPEVSDGGWQDWIYSEGVFDDLSNSFKQNNPDRKDIWFTFPAIMMVVMRPIILVIDLFFQPEFNSITTPVITNMIFNNVM</sequence>
<reference evidence="1 2" key="1">
    <citation type="journal article" date="2018" name="Evol. Lett.">
        <title>Horizontal gene cluster transfer increased hallucinogenic mushroom diversity.</title>
        <authorList>
            <person name="Reynolds H.T."/>
            <person name="Vijayakumar V."/>
            <person name="Gluck-Thaler E."/>
            <person name="Korotkin H.B."/>
            <person name="Matheny P.B."/>
            <person name="Slot J.C."/>
        </authorList>
    </citation>
    <scope>NUCLEOTIDE SEQUENCE [LARGE SCALE GENOMIC DNA]</scope>
    <source>
        <strain evidence="1 2">2631</strain>
    </source>
</reference>
<dbReference type="Proteomes" id="UP000283269">
    <property type="component" value="Unassembled WGS sequence"/>
</dbReference>
<accession>A0A409XGI1</accession>
<evidence type="ECO:0000313" key="2">
    <source>
        <dbReference type="Proteomes" id="UP000283269"/>
    </source>
</evidence>
<dbReference type="InParanoid" id="A0A409XGI1"/>
<name>A0A409XGI1_PSICY</name>
<comment type="caution">
    <text evidence="1">The sequence shown here is derived from an EMBL/GenBank/DDBJ whole genome shotgun (WGS) entry which is preliminary data.</text>
</comment>
<keyword evidence="2" id="KW-1185">Reference proteome</keyword>
<organism evidence="1 2">
    <name type="scientific">Psilocybe cyanescens</name>
    <dbReference type="NCBI Taxonomy" id="93625"/>
    <lineage>
        <taxon>Eukaryota</taxon>
        <taxon>Fungi</taxon>
        <taxon>Dikarya</taxon>
        <taxon>Basidiomycota</taxon>
        <taxon>Agaricomycotina</taxon>
        <taxon>Agaricomycetes</taxon>
        <taxon>Agaricomycetidae</taxon>
        <taxon>Agaricales</taxon>
        <taxon>Agaricineae</taxon>
        <taxon>Strophariaceae</taxon>
        <taxon>Psilocybe</taxon>
    </lineage>
</organism>
<dbReference type="EMBL" id="NHYD01001797">
    <property type="protein sequence ID" value="PPQ89862.1"/>
    <property type="molecule type" value="Genomic_DNA"/>
</dbReference>